<dbReference type="EMBL" id="AGFM01000088">
    <property type="protein sequence ID" value="EHJ58285.1"/>
    <property type="molecule type" value="Genomic_DNA"/>
</dbReference>
<dbReference type="Proteomes" id="UP000004030">
    <property type="component" value="Unassembled WGS sequence"/>
</dbReference>
<sequence>MRIGRRRRAPLSDNHHFRLMIAAARQTDANDRLEAMSPDSS</sequence>
<reference evidence="1 2" key="1">
    <citation type="journal article" date="2012" name="J. Bacteriol.">
        <title>Genome sequence of benzo(a)pyrene-degrading bacterium Novosphingobium pentaromativorans US6-1.</title>
        <authorList>
            <person name="Luo Y.R."/>
            <person name="Kang S.G."/>
            <person name="Kim S.J."/>
            <person name="Kim M.R."/>
            <person name="Li N."/>
            <person name="Lee J.H."/>
            <person name="Kwon K.K."/>
        </authorList>
    </citation>
    <scope>NUCLEOTIDE SEQUENCE [LARGE SCALE GENOMIC DNA]</scope>
    <source>
        <strain evidence="1 2">US6-1</strain>
    </source>
</reference>
<evidence type="ECO:0000313" key="2">
    <source>
        <dbReference type="Proteomes" id="UP000004030"/>
    </source>
</evidence>
<proteinExistence type="predicted"/>
<dbReference type="PATRIC" id="fig|1088721.3.peg.4653"/>
<accession>G6EK67</accession>
<organism evidence="1 2">
    <name type="scientific">Novosphingobium pentaromativorans US6-1</name>
    <dbReference type="NCBI Taxonomy" id="1088721"/>
    <lineage>
        <taxon>Bacteria</taxon>
        <taxon>Pseudomonadati</taxon>
        <taxon>Pseudomonadota</taxon>
        <taxon>Alphaproteobacteria</taxon>
        <taxon>Sphingomonadales</taxon>
        <taxon>Sphingomonadaceae</taxon>
        <taxon>Novosphingobium</taxon>
    </lineage>
</organism>
<evidence type="ECO:0000313" key="1">
    <source>
        <dbReference type="EMBL" id="EHJ58285.1"/>
    </source>
</evidence>
<keyword evidence="2" id="KW-1185">Reference proteome</keyword>
<protein>
    <submittedName>
        <fullName evidence="1">Uncharacterized protein</fullName>
    </submittedName>
</protein>
<gene>
    <name evidence="1" type="ORF">NSU_4738</name>
</gene>
<name>G6EK67_9SPHN</name>
<dbReference type="AlphaFoldDB" id="G6EK67"/>
<comment type="caution">
    <text evidence="1">The sequence shown here is derived from an EMBL/GenBank/DDBJ whole genome shotgun (WGS) entry which is preliminary data.</text>
</comment>